<dbReference type="AlphaFoldDB" id="A0A8S0QX55"/>
<protein>
    <submittedName>
        <fullName evidence="1">Uncharacterized protein</fullName>
    </submittedName>
</protein>
<sequence length="116" mass="13240">MARVLLQIYQEDAAICPDRVSPWSIEVVEIYKSRQKTVLSDVKKARPFNILFPFSVKDGLTKNSIEHIRHGHLGVLQGQEFGTVDAYNQQTSARFAHFTFEPEIILWLGREAHCVG</sequence>
<accession>A0A8S0QX55</accession>
<dbReference type="Proteomes" id="UP000594638">
    <property type="component" value="Unassembled WGS sequence"/>
</dbReference>
<evidence type="ECO:0000313" key="1">
    <source>
        <dbReference type="EMBL" id="CAA2970609.1"/>
    </source>
</evidence>
<gene>
    <name evidence="1" type="ORF">OLEA9_A037663</name>
</gene>
<keyword evidence="2" id="KW-1185">Reference proteome</keyword>
<dbReference type="Gramene" id="OE9A037663T1">
    <property type="protein sequence ID" value="OE9A037663C1"/>
    <property type="gene ID" value="OE9A037663"/>
</dbReference>
<dbReference type="EMBL" id="CACTIH010001979">
    <property type="protein sequence ID" value="CAA2970609.1"/>
    <property type="molecule type" value="Genomic_DNA"/>
</dbReference>
<name>A0A8S0QX55_OLEEU</name>
<proteinExistence type="predicted"/>
<reference evidence="1 2" key="1">
    <citation type="submission" date="2019-12" db="EMBL/GenBank/DDBJ databases">
        <authorList>
            <person name="Alioto T."/>
            <person name="Alioto T."/>
            <person name="Gomez Garrido J."/>
        </authorList>
    </citation>
    <scope>NUCLEOTIDE SEQUENCE [LARGE SCALE GENOMIC DNA]</scope>
</reference>
<comment type="caution">
    <text evidence="1">The sequence shown here is derived from an EMBL/GenBank/DDBJ whole genome shotgun (WGS) entry which is preliminary data.</text>
</comment>
<organism evidence="1 2">
    <name type="scientific">Olea europaea subsp. europaea</name>
    <dbReference type="NCBI Taxonomy" id="158383"/>
    <lineage>
        <taxon>Eukaryota</taxon>
        <taxon>Viridiplantae</taxon>
        <taxon>Streptophyta</taxon>
        <taxon>Embryophyta</taxon>
        <taxon>Tracheophyta</taxon>
        <taxon>Spermatophyta</taxon>
        <taxon>Magnoliopsida</taxon>
        <taxon>eudicotyledons</taxon>
        <taxon>Gunneridae</taxon>
        <taxon>Pentapetalae</taxon>
        <taxon>asterids</taxon>
        <taxon>lamiids</taxon>
        <taxon>Lamiales</taxon>
        <taxon>Oleaceae</taxon>
        <taxon>Oleeae</taxon>
        <taxon>Olea</taxon>
    </lineage>
</organism>
<evidence type="ECO:0000313" key="2">
    <source>
        <dbReference type="Proteomes" id="UP000594638"/>
    </source>
</evidence>